<dbReference type="InterPro" id="IPR001296">
    <property type="entry name" value="Glyco_trans_1"/>
</dbReference>
<keyword evidence="6 7" id="KW-0320">Glycogen biosynthesis</keyword>
<dbReference type="InterPro" id="IPR011835">
    <property type="entry name" value="GS/SS"/>
</dbReference>
<sequence length="513" mass="58736">MADKALKVLFVSAEVAPFSSVGGLSQVSYFLPRTLAKTGVDIRIFTPKYGTINESKFPVRMEIEGLRIPTGEIENSDHPTDLVANVKTFREKKMGFPPVYFLENQEYFEKRANVYGYSDDHIRFGLLSRGALEFIRSQNFIPDLVHLNDWHTAYFANYFQDYCSDDPILKKTAILLSVHNLFQGNFDFEHAKDLDFDDGKGKLASLYSERFLKQNALKRGVMRADVVNTVSETYASEIILDEYGKGLHNLFKEVRGKVFGVLNGLDYKDFNPQTDKLIRRNYNYRNLNLRSENKADLQKQFNLTIDPAIPILCFWGRMDTQKGIDLIMDTAVFILDEMNIQLVVMGQPGEDRYRQFFTELEKNYPGQVGTHLMSDFALPHRIVSGADMLLMPSKYEPGGIVAVEALRYGCIPIVRSTGGLADIVINFDPAKNIGNGFTFKKYTRENFLVAIVRALETYKNSVTWNRIVKRAMQADFSWNKSAQSYLDLYNRAIEFRREKLQPNPPMAFKQTVS</sequence>
<dbReference type="PATRIC" id="fig|1618357.3.peg.649"/>
<dbReference type="Pfam" id="PF00534">
    <property type="entry name" value="Glycos_transf_1"/>
    <property type="match status" value="1"/>
</dbReference>
<dbReference type="Proteomes" id="UP000034607">
    <property type="component" value="Unassembled WGS sequence"/>
</dbReference>
<dbReference type="EC" id="2.4.1.21" evidence="7"/>
<dbReference type="PANTHER" id="PTHR45825:SF11">
    <property type="entry name" value="ALPHA AMYLASE DOMAIN-CONTAINING PROTEIN"/>
    <property type="match status" value="1"/>
</dbReference>
<dbReference type="UniPathway" id="UPA00164"/>
<evidence type="ECO:0000259" key="9">
    <source>
        <dbReference type="Pfam" id="PF08323"/>
    </source>
</evidence>
<name>A0A0G1TPB8_9BACT</name>
<dbReference type="SUPFAM" id="SSF53756">
    <property type="entry name" value="UDP-Glycosyltransferase/glycogen phosphorylase"/>
    <property type="match status" value="1"/>
</dbReference>
<comment type="function">
    <text evidence="2 7">Synthesizes alpha-1,4-glucan chains using ADP-glucose.</text>
</comment>
<evidence type="ECO:0000256" key="4">
    <source>
        <dbReference type="ARBA" id="ARBA00022676"/>
    </source>
</evidence>
<dbReference type="CDD" id="cd03791">
    <property type="entry name" value="GT5_Glycogen_synthase_DULL1-like"/>
    <property type="match status" value="1"/>
</dbReference>
<feature type="domain" description="Starch synthase catalytic" evidence="9">
    <location>
        <begin position="7"/>
        <end position="252"/>
    </location>
</feature>
<dbReference type="GO" id="GO:0004373">
    <property type="term" value="F:alpha-1,4-glucan glucosyltransferase (UDP-glucose donor) activity"/>
    <property type="evidence" value="ECO:0007669"/>
    <property type="project" value="InterPro"/>
</dbReference>
<evidence type="ECO:0000313" key="10">
    <source>
        <dbReference type="EMBL" id="KKU56008.1"/>
    </source>
</evidence>
<evidence type="ECO:0000256" key="6">
    <source>
        <dbReference type="ARBA" id="ARBA00023056"/>
    </source>
</evidence>
<keyword evidence="4 7" id="KW-0328">Glycosyltransferase</keyword>
<dbReference type="PANTHER" id="PTHR45825">
    <property type="entry name" value="GRANULE-BOUND STARCH SYNTHASE 1, CHLOROPLASTIC/AMYLOPLASTIC"/>
    <property type="match status" value="1"/>
</dbReference>
<evidence type="ECO:0000256" key="7">
    <source>
        <dbReference type="HAMAP-Rule" id="MF_00484"/>
    </source>
</evidence>
<reference evidence="10 11" key="1">
    <citation type="journal article" date="2015" name="Nature">
        <title>rRNA introns, odd ribosomes, and small enigmatic genomes across a large radiation of phyla.</title>
        <authorList>
            <person name="Brown C.T."/>
            <person name="Hug L.A."/>
            <person name="Thomas B.C."/>
            <person name="Sharon I."/>
            <person name="Castelle C.J."/>
            <person name="Singh A."/>
            <person name="Wilkins M.J."/>
            <person name="Williams K.H."/>
            <person name="Banfield J.F."/>
        </authorList>
    </citation>
    <scope>NUCLEOTIDE SEQUENCE [LARGE SCALE GENOMIC DNA]</scope>
</reference>
<comment type="similarity">
    <text evidence="3 7">Belongs to the glycosyltransferase 1 family. Bacterial/plant glycogen synthase subfamily.</text>
</comment>
<dbReference type="EMBL" id="LCNM01000013">
    <property type="protein sequence ID" value="KKU56008.1"/>
    <property type="molecule type" value="Genomic_DNA"/>
</dbReference>
<comment type="catalytic activity">
    <reaction evidence="1 7">
        <text>[(1-&gt;4)-alpha-D-glucosyl](n) + ADP-alpha-D-glucose = [(1-&gt;4)-alpha-D-glucosyl](n+1) + ADP + H(+)</text>
        <dbReference type="Rhea" id="RHEA:18189"/>
        <dbReference type="Rhea" id="RHEA-COMP:9584"/>
        <dbReference type="Rhea" id="RHEA-COMP:9587"/>
        <dbReference type="ChEBI" id="CHEBI:15378"/>
        <dbReference type="ChEBI" id="CHEBI:15444"/>
        <dbReference type="ChEBI" id="CHEBI:57498"/>
        <dbReference type="ChEBI" id="CHEBI:456216"/>
        <dbReference type="EC" id="2.4.1.21"/>
    </reaction>
</comment>
<comment type="pathway">
    <text evidence="7">Glycan biosynthesis; glycogen biosynthesis.</text>
</comment>
<evidence type="ECO:0000259" key="8">
    <source>
        <dbReference type="Pfam" id="PF00534"/>
    </source>
</evidence>
<accession>A0A0G1TPB8</accession>
<comment type="caution">
    <text evidence="7">Lacks conserved residue(s) required for the propagation of feature annotation.</text>
</comment>
<dbReference type="GO" id="GO:0005978">
    <property type="term" value="P:glycogen biosynthetic process"/>
    <property type="evidence" value="ECO:0007669"/>
    <property type="project" value="UniProtKB-UniRule"/>
</dbReference>
<dbReference type="HAMAP" id="MF_00484">
    <property type="entry name" value="Glycogen_synth"/>
    <property type="match status" value="1"/>
</dbReference>
<proteinExistence type="inferred from homology"/>
<dbReference type="Gene3D" id="3.40.50.2000">
    <property type="entry name" value="Glycogen Phosphorylase B"/>
    <property type="match status" value="2"/>
</dbReference>
<evidence type="ECO:0000256" key="3">
    <source>
        <dbReference type="ARBA" id="ARBA00010281"/>
    </source>
</evidence>
<feature type="domain" description="Glycosyl transferase family 1" evidence="8">
    <location>
        <begin position="303"/>
        <end position="462"/>
    </location>
</feature>
<comment type="caution">
    <text evidence="10">The sequence shown here is derived from an EMBL/GenBank/DDBJ whole genome shotgun (WGS) entry which is preliminary data.</text>
</comment>
<dbReference type="NCBIfam" id="TIGR02095">
    <property type="entry name" value="glgA"/>
    <property type="match status" value="1"/>
</dbReference>
<evidence type="ECO:0000256" key="5">
    <source>
        <dbReference type="ARBA" id="ARBA00022679"/>
    </source>
</evidence>
<evidence type="ECO:0000256" key="2">
    <source>
        <dbReference type="ARBA" id="ARBA00002764"/>
    </source>
</evidence>
<dbReference type="InterPro" id="IPR013534">
    <property type="entry name" value="Starch_synth_cat_dom"/>
</dbReference>
<keyword evidence="5 7" id="KW-0808">Transferase</keyword>
<dbReference type="Pfam" id="PF08323">
    <property type="entry name" value="Glyco_transf_5"/>
    <property type="match status" value="1"/>
</dbReference>
<organism evidence="10 11">
    <name type="scientific">Candidatus Amesbacteria bacterium GW2011_GWA2_47_11</name>
    <dbReference type="NCBI Taxonomy" id="1618357"/>
    <lineage>
        <taxon>Bacteria</taxon>
        <taxon>Candidatus Amesiibacteriota</taxon>
    </lineage>
</organism>
<evidence type="ECO:0000313" key="11">
    <source>
        <dbReference type="Proteomes" id="UP000034607"/>
    </source>
</evidence>
<protein>
    <recommendedName>
        <fullName evidence="7">Glycogen synthase</fullName>
        <ecNumber evidence="7">2.4.1.21</ecNumber>
    </recommendedName>
    <alternativeName>
        <fullName evidence="7">Starch [bacterial glycogen] synthase</fullName>
    </alternativeName>
</protein>
<evidence type="ECO:0000256" key="1">
    <source>
        <dbReference type="ARBA" id="ARBA00001478"/>
    </source>
</evidence>
<dbReference type="AlphaFoldDB" id="A0A0G1TPB8"/>
<gene>
    <name evidence="7" type="primary">glgA</name>
    <name evidence="10" type="ORF">UX78_C0013G0004</name>
</gene>
<dbReference type="GO" id="GO:0009011">
    <property type="term" value="F:alpha-1,4-glucan glucosyltransferase (ADP-glucose donor) activity"/>
    <property type="evidence" value="ECO:0007669"/>
    <property type="project" value="UniProtKB-UniRule"/>
</dbReference>